<proteinExistence type="predicted"/>
<evidence type="ECO:0000313" key="1">
    <source>
        <dbReference type="EMBL" id="KAI7990998.1"/>
    </source>
</evidence>
<name>A0ACC0FRU1_9ERIC</name>
<comment type="caution">
    <text evidence="1">The sequence shown here is derived from an EMBL/GenBank/DDBJ whole genome shotgun (WGS) entry which is preliminary data.</text>
</comment>
<keyword evidence="2" id="KW-1185">Reference proteome</keyword>
<reference evidence="1 2" key="1">
    <citation type="journal article" date="2022" name="Plant J.">
        <title>Chromosome-level genome of Camellia lanceoleosa provides a valuable resource for understanding genome evolution and self-incompatibility.</title>
        <authorList>
            <person name="Gong W."/>
            <person name="Xiao S."/>
            <person name="Wang L."/>
            <person name="Liao Z."/>
            <person name="Chang Y."/>
            <person name="Mo W."/>
            <person name="Hu G."/>
            <person name="Li W."/>
            <person name="Zhao G."/>
            <person name="Zhu H."/>
            <person name="Hu X."/>
            <person name="Ji K."/>
            <person name="Xiang X."/>
            <person name="Song Q."/>
            <person name="Yuan D."/>
            <person name="Jin S."/>
            <person name="Zhang L."/>
        </authorList>
    </citation>
    <scope>NUCLEOTIDE SEQUENCE [LARGE SCALE GENOMIC DNA]</scope>
    <source>
        <strain evidence="1">SQ_2022a</strain>
    </source>
</reference>
<gene>
    <name evidence="1" type="ORF">LOK49_LG12G02599</name>
</gene>
<protein>
    <submittedName>
        <fullName evidence="1">T-complex protein 1 subunit epsilon</fullName>
    </submittedName>
</protein>
<dbReference type="Proteomes" id="UP001060215">
    <property type="component" value="Chromosome 13"/>
</dbReference>
<evidence type="ECO:0000313" key="2">
    <source>
        <dbReference type="Proteomes" id="UP001060215"/>
    </source>
</evidence>
<sequence>MALAFNEFGRPFIIIKEQEQKTRLRGLDAQKANISVGKAVARILRTSLGTKGMDKMLQSPDGELTINAVVGPLSKAFLERHITPKVL</sequence>
<dbReference type="EMBL" id="CM045770">
    <property type="protein sequence ID" value="KAI7990998.1"/>
    <property type="molecule type" value="Genomic_DNA"/>
</dbReference>
<accession>A0ACC0FRU1</accession>
<organism evidence="1 2">
    <name type="scientific">Camellia lanceoleosa</name>
    <dbReference type="NCBI Taxonomy" id="1840588"/>
    <lineage>
        <taxon>Eukaryota</taxon>
        <taxon>Viridiplantae</taxon>
        <taxon>Streptophyta</taxon>
        <taxon>Embryophyta</taxon>
        <taxon>Tracheophyta</taxon>
        <taxon>Spermatophyta</taxon>
        <taxon>Magnoliopsida</taxon>
        <taxon>eudicotyledons</taxon>
        <taxon>Gunneridae</taxon>
        <taxon>Pentapetalae</taxon>
        <taxon>asterids</taxon>
        <taxon>Ericales</taxon>
        <taxon>Theaceae</taxon>
        <taxon>Camellia</taxon>
    </lineage>
</organism>